<evidence type="ECO:0000313" key="6">
    <source>
        <dbReference type="Proteomes" id="UP000186878"/>
    </source>
</evidence>
<keyword evidence="6" id="KW-1185">Reference proteome</keyword>
<dbReference type="CDD" id="cd04678">
    <property type="entry name" value="NUDIX_MTH2_Nudt15"/>
    <property type="match status" value="1"/>
</dbReference>
<evidence type="ECO:0000256" key="3">
    <source>
        <dbReference type="RuleBase" id="RU003476"/>
    </source>
</evidence>
<dbReference type="InterPro" id="IPR020476">
    <property type="entry name" value="Nudix_hydrolase"/>
</dbReference>
<proteinExistence type="inferred from homology"/>
<gene>
    <name evidence="5" type="ORF">BTW07_09720</name>
</gene>
<dbReference type="PROSITE" id="PS00893">
    <property type="entry name" value="NUDIX_BOX"/>
    <property type="match status" value="1"/>
</dbReference>
<comment type="cofactor">
    <cofactor evidence="1">
        <name>Mg(2+)</name>
        <dbReference type="ChEBI" id="CHEBI:18420"/>
    </cofactor>
</comment>
<evidence type="ECO:0000313" key="5">
    <source>
        <dbReference type="EMBL" id="OLO04419.1"/>
    </source>
</evidence>
<dbReference type="RefSeq" id="WP_075569975.1">
    <property type="nucleotide sequence ID" value="NZ_MSDO01000011.1"/>
</dbReference>
<dbReference type="Pfam" id="PF00293">
    <property type="entry name" value="NUDIX"/>
    <property type="match status" value="1"/>
</dbReference>
<name>A0A1Q8SSK0_9GAMM</name>
<dbReference type="PROSITE" id="PS51462">
    <property type="entry name" value="NUDIX"/>
    <property type="match status" value="1"/>
</dbReference>
<dbReference type="PANTHER" id="PTHR16099:SF5">
    <property type="entry name" value="NUCLEOTIDE TRIPHOSPHATE DIPHOSPHATASE NUDT15"/>
    <property type="match status" value="1"/>
</dbReference>
<reference evidence="5 6" key="1">
    <citation type="submission" date="2016-12" db="EMBL/GenBank/DDBJ databases">
        <title>Draft genome sequences of strains Salinicola socius SMB35, Salinicola sp. MH3R3-1 and Chromohalobacter sp. SMB17 from the Verkhnekamsk potash mining region of Russia.</title>
        <authorList>
            <person name="Mavrodi D.V."/>
            <person name="Olsson B.E."/>
            <person name="Korsakova E.S."/>
            <person name="Pyankova A."/>
            <person name="Mavrodi O.V."/>
            <person name="Plotnikova E.G."/>
        </authorList>
    </citation>
    <scope>NUCLEOTIDE SEQUENCE [LARGE SCALE GENOMIC DNA]</scope>
    <source>
        <strain evidence="5 6">SMB35</strain>
    </source>
</reference>
<dbReference type="STRING" id="404433.BTW07_09720"/>
<dbReference type="OrthoDB" id="9804442at2"/>
<comment type="caution">
    <text evidence="5">The sequence shown here is derived from an EMBL/GenBank/DDBJ whole genome shotgun (WGS) entry which is preliminary data.</text>
</comment>
<organism evidence="5 6">
    <name type="scientific">Salinicola socius</name>
    <dbReference type="NCBI Taxonomy" id="404433"/>
    <lineage>
        <taxon>Bacteria</taxon>
        <taxon>Pseudomonadati</taxon>
        <taxon>Pseudomonadota</taxon>
        <taxon>Gammaproteobacteria</taxon>
        <taxon>Oceanospirillales</taxon>
        <taxon>Halomonadaceae</taxon>
        <taxon>Salinicola</taxon>
    </lineage>
</organism>
<protein>
    <recommendedName>
        <fullName evidence="4">Nudix hydrolase domain-containing protein</fullName>
    </recommendedName>
</protein>
<dbReference type="Gene3D" id="3.90.79.10">
    <property type="entry name" value="Nucleoside Triphosphate Pyrophosphohydrolase"/>
    <property type="match status" value="1"/>
</dbReference>
<dbReference type="Proteomes" id="UP000186878">
    <property type="component" value="Unassembled WGS sequence"/>
</dbReference>
<keyword evidence="2 3" id="KW-0378">Hydrolase</keyword>
<dbReference type="EMBL" id="MSDO01000011">
    <property type="protein sequence ID" value="OLO04419.1"/>
    <property type="molecule type" value="Genomic_DNA"/>
</dbReference>
<dbReference type="PANTHER" id="PTHR16099">
    <property type="entry name" value="8-OXO-DGTP DIPHOSPHATES NUDT15"/>
    <property type="match status" value="1"/>
</dbReference>
<evidence type="ECO:0000259" key="4">
    <source>
        <dbReference type="PROSITE" id="PS51462"/>
    </source>
</evidence>
<evidence type="ECO:0000256" key="2">
    <source>
        <dbReference type="ARBA" id="ARBA00022801"/>
    </source>
</evidence>
<accession>A0A1Q8SSK0</accession>
<dbReference type="AlphaFoldDB" id="A0A1Q8SSK0"/>
<dbReference type="PRINTS" id="PR00502">
    <property type="entry name" value="NUDIXFAMILY"/>
</dbReference>
<dbReference type="InterPro" id="IPR000086">
    <property type="entry name" value="NUDIX_hydrolase_dom"/>
</dbReference>
<sequence length="148" mass="16454">MAVPLSRVGVGVIVTRPGGDLLLGYRIKAGETPTWCLPGGHVEPGETFEAAALRELHEETGIITRQPVEIFAFLQQLDSDRTAITGAALISLGEEIAEPRVTEPDVFDRWTWFPQKELPTPLFPASDAMLSLWQDRPCPEGWRIYRVD</sequence>
<dbReference type="InterPro" id="IPR020084">
    <property type="entry name" value="NUDIX_hydrolase_CS"/>
</dbReference>
<feature type="domain" description="Nudix hydrolase" evidence="4">
    <location>
        <begin position="5"/>
        <end position="136"/>
    </location>
</feature>
<dbReference type="SUPFAM" id="SSF55811">
    <property type="entry name" value="Nudix"/>
    <property type="match status" value="1"/>
</dbReference>
<dbReference type="InterPro" id="IPR015797">
    <property type="entry name" value="NUDIX_hydrolase-like_dom_sf"/>
</dbReference>
<comment type="similarity">
    <text evidence="3">Belongs to the Nudix hydrolase family.</text>
</comment>
<dbReference type="GO" id="GO:0016787">
    <property type="term" value="F:hydrolase activity"/>
    <property type="evidence" value="ECO:0007669"/>
    <property type="project" value="UniProtKB-KW"/>
</dbReference>
<evidence type="ECO:0000256" key="1">
    <source>
        <dbReference type="ARBA" id="ARBA00001946"/>
    </source>
</evidence>